<gene>
    <name evidence="6" type="primary">Aste57867_5934</name>
    <name evidence="5" type="ORF">As57867_005920</name>
    <name evidence="6" type="ORF">ASTE57867_5934</name>
</gene>
<dbReference type="EMBL" id="CAADRA010002271">
    <property type="protein sequence ID" value="VFT82955.1"/>
    <property type="molecule type" value="Genomic_DNA"/>
</dbReference>
<evidence type="ECO:0000313" key="6">
    <source>
        <dbReference type="EMBL" id="VFT82955.1"/>
    </source>
</evidence>
<dbReference type="Gene3D" id="3.80.10.10">
    <property type="entry name" value="Ribonuclease Inhibitor"/>
    <property type="match status" value="1"/>
</dbReference>
<sequence length="227" mass="24974">MLVYSNMESWEGPMPPSVGSVMIRYSRLRSIPHALQLNLPSNFIILFLESSPISVIPDTVVAAWANLERLHLMNLSLQTLPASLTTTLTLWDVDFRLNNFTTLSKDWLTPNTLSLSHLKVASFAGNPLPDAAVPWQLAQRGILIDLSGTNVSTPTSVDPTIFASRHVVLDDTPYCVDIIHSFCKPLCAPGCFGYMRGDYYCDLACFTSACDFDGGDCDTMGFDISIT</sequence>
<evidence type="ECO:0000259" key="4">
    <source>
        <dbReference type="SMART" id="SM00004"/>
    </source>
</evidence>
<keyword evidence="2" id="KW-1015">Disulfide bond</keyword>
<evidence type="ECO:0000256" key="2">
    <source>
        <dbReference type="ARBA" id="ARBA00023157"/>
    </source>
</evidence>
<dbReference type="Gene3D" id="3.30.300.320">
    <property type="match status" value="1"/>
</dbReference>
<protein>
    <submittedName>
        <fullName evidence="6">Aste57867_5934 protein</fullName>
    </submittedName>
</protein>
<evidence type="ECO:0000313" key="7">
    <source>
        <dbReference type="Proteomes" id="UP000332933"/>
    </source>
</evidence>
<keyword evidence="1" id="KW-0677">Repeat</keyword>
<evidence type="ECO:0000313" key="5">
    <source>
        <dbReference type="EMBL" id="KAF0709411.1"/>
    </source>
</evidence>
<name>A0A485KDL8_9STRA</name>
<reference evidence="5" key="2">
    <citation type="submission" date="2019-06" db="EMBL/GenBank/DDBJ databases">
        <title>Genomics analysis of Aphanomyces spp. identifies a new class of oomycete effector associated with host adaptation.</title>
        <authorList>
            <person name="Gaulin E."/>
        </authorList>
    </citation>
    <scope>NUCLEOTIDE SEQUENCE</scope>
    <source>
        <strain evidence="5">CBS 578.67</strain>
    </source>
</reference>
<evidence type="ECO:0000256" key="3">
    <source>
        <dbReference type="ARBA" id="ARBA00023180"/>
    </source>
</evidence>
<accession>A0A485KDL8</accession>
<dbReference type="OrthoDB" id="79526at2759"/>
<dbReference type="AlphaFoldDB" id="A0A485KDL8"/>
<dbReference type="EMBL" id="VJMH01002269">
    <property type="protein sequence ID" value="KAF0709411.1"/>
    <property type="molecule type" value="Genomic_DNA"/>
</dbReference>
<feature type="domain" description="LNR" evidence="4">
    <location>
        <begin position="176"/>
        <end position="218"/>
    </location>
</feature>
<evidence type="ECO:0000256" key="1">
    <source>
        <dbReference type="ARBA" id="ARBA00022737"/>
    </source>
</evidence>
<dbReference type="Proteomes" id="UP000332933">
    <property type="component" value="Unassembled WGS sequence"/>
</dbReference>
<reference evidence="6 7" key="1">
    <citation type="submission" date="2019-03" db="EMBL/GenBank/DDBJ databases">
        <authorList>
            <person name="Gaulin E."/>
            <person name="Dumas B."/>
        </authorList>
    </citation>
    <scope>NUCLEOTIDE SEQUENCE [LARGE SCALE GENOMIC DNA]</scope>
    <source>
        <strain evidence="6">CBS 568.67</strain>
    </source>
</reference>
<dbReference type="SUPFAM" id="SSF52058">
    <property type="entry name" value="L domain-like"/>
    <property type="match status" value="1"/>
</dbReference>
<organism evidence="6 7">
    <name type="scientific">Aphanomyces stellatus</name>
    <dbReference type="NCBI Taxonomy" id="120398"/>
    <lineage>
        <taxon>Eukaryota</taxon>
        <taxon>Sar</taxon>
        <taxon>Stramenopiles</taxon>
        <taxon>Oomycota</taxon>
        <taxon>Saprolegniomycetes</taxon>
        <taxon>Saprolegniales</taxon>
        <taxon>Verrucalvaceae</taxon>
        <taxon>Aphanomyces</taxon>
    </lineage>
</organism>
<proteinExistence type="predicted"/>
<dbReference type="SMART" id="SM00004">
    <property type="entry name" value="NL"/>
    <property type="match status" value="1"/>
</dbReference>
<dbReference type="Pfam" id="PF00066">
    <property type="entry name" value="Notch"/>
    <property type="match status" value="1"/>
</dbReference>
<dbReference type="InterPro" id="IPR000800">
    <property type="entry name" value="Notch_dom"/>
</dbReference>
<keyword evidence="3" id="KW-0325">Glycoprotein</keyword>
<keyword evidence="7" id="KW-1185">Reference proteome</keyword>
<dbReference type="InterPro" id="IPR032675">
    <property type="entry name" value="LRR_dom_sf"/>
</dbReference>